<sequence length="341" mass="39005">MRLKISRILFLIIIALTFINCNNSNEKKYSKVTDVDEQLAYTAKDHPGKKLLENNCYVCHSPKSSMSERIAPPMVAVKSHYINNDISKKDFIEAIWNFTKKPSEENAKMRGAIRRFNLMPYQKFKEEDIRLIADYMYDYKIDEPEWFKQHIEEESNSKMKYNNRGKSVGDLDSNSIITPSEIGLDYALSTKKELGKNLMGTIQKKGTLEAVAFCNKQAYPITDSMATAQNATIRRVSDKPRNPSNLANTKEIGMINNYKTIVATGKKVEPIVETKDGISHFYYPITTNTMCLQCHGNTTTHIEPLVLNKIKDLYPTDKAVNYDVNQVRGIWAITFDETNIN</sequence>
<dbReference type="InterPro" id="IPR009056">
    <property type="entry name" value="Cyt_c-like_dom"/>
</dbReference>
<dbReference type="RefSeq" id="WP_151673638.1">
    <property type="nucleotide sequence ID" value="NZ_BKCG01000003.1"/>
</dbReference>
<accession>A0A5J4IZY8</accession>
<keyword evidence="2 4" id="KW-0479">Metal-binding</keyword>
<dbReference type="AlphaFoldDB" id="A0A5J4IZY8"/>
<dbReference type="InterPro" id="IPR021796">
    <property type="entry name" value="Tll0287-like_dom"/>
</dbReference>
<keyword evidence="1 4" id="KW-0349">Heme</keyword>
<evidence type="ECO:0000313" key="7">
    <source>
        <dbReference type="Proteomes" id="UP000326509"/>
    </source>
</evidence>
<dbReference type="Gene3D" id="1.10.760.10">
    <property type="entry name" value="Cytochrome c-like domain"/>
    <property type="match status" value="1"/>
</dbReference>
<reference evidence="6 7" key="1">
    <citation type="submission" date="2019-08" db="EMBL/GenBank/DDBJ databases">
        <title>Draft genome sequence of Ulvibacter marinus type strain NBRC 109484.</title>
        <authorList>
            <person name="Kawano K."/>
            <person name="Ushijima N."/>
            <person name="Kihara M."/>
            <person name="Itoh H."/>
        </authorList>
    </citation>
    <scope>NUCLEOTIDE SEQUENCE [LARGE SCALE GENOMIC DNA]</scope>
    <source>
        <strain evidence="6 7">NBRC 109484</strain>
    </source>
</reference>
<gene>
    <name evidence="6" type="ORF">ULMA_14880</name>
</gene>
<dbReference type="GO" id="GO:0020037">
    <property type="term" value="F:heme binding"/>
    <property type="evidence" value="ECO:0007669"/>
    <property type="project" value="InterPro"/>
</dbReference>
<feature type="domain" description="Cytochrome c" evidence="5">
    <location>
        <begin position="43"/>
        <end position="140"/>
    </location>
</feature>
<name>A0A5J4IZY8_9FLAO</name>
<dbReference type="InterPro" id="IPR036909">
    <property type="entry name" value="Cyt_c-like_dom_sf"/>
</dbReference>
<evidence type="ECO:0000313" key="6">
    <source>
        <dbReference type="EMBL" id="GER59380.1"/>
    </source>
</evidence>
<dbReference type="EMBL" id="BKCG01000003">
    <property type="protein sequence ID" value="GER59380.1"/>
    <property type="molecule type" value="Genomic_DNA"/>
</dbReference>
<keyword evidence="3 4" id="KW-0408">Iron</keyword>
<evidence type="ECO:0000256" key="2">
    <source>
        <dbReference type="ARBA" id="ARBA00022723"/>
    </source>
</evidence>
<evidence type="ECO:0000259" key="5">
    <source>
        <dbReference type="PROSITE" id="PS51007"/>
    </source>
</evidence>
<dbReference type="SUPFAM" id="SSF46626">
    <property type="entry name" value="Cytochrome c"/>
    <property type="match status" value="1"/>
</dbReference>
<evidence type="ECO:0000256" key="1">
    <source>
        <dbReference type="ARBA" id="ARBA00022617"/>
    </source>
</evidence>
<evidence type="ECO:0000256" key="3">
    <source>
        <dbReference type="ARBA" id="ARBA00023004"/>
    </source>
</evidence>
<dbReference type="Proteomes" id="UP000326509">
    <property type="component" value="Unassembled WGS sequence"/>
</dbReference>
<proteinExistence type="predicted"/>
<evidence type="ECO:0000256" key="4">
    <source>
        <dbReference type="PROSITE-ProRule" id="PRU00433"/>
    </source>
</evidence>
<organism evidence="6 7">
    <name type="scientific">Patiriisocius marinus</name>
    <dbReference type="NCBI Taxonomy" id="1397112"/>
    <lineage>
        <taxon>Bacteria</taxon>
        <taxon>Pseudomonadati</taxon>
        <taxon>Bacteroidota</taxon>
        <taxon>Flavobacteriia</taxon>
        <taxon>Flavobacteriales</taxon>
        <taxon>Flavobacteriaceae</taxon>
        <taxon>Patiriisocius</taxon>
    </lineage>
</organism>
<dbReference type="Pfam" id="PF11845">
    <property type="entry name" value="Tll0287-like"/>
    <property type="match status" value="1"/>
</dbReference>
<protein>
    <recommendedName>
        <fullName evidence="5">Cytochrome c domain-containing protein</fullName>
    </recommendedName>
</protein>
<dbReference type="GO" id="GO:0046872">
    <property type="term" value="F:metal ion binding"/>
    <property type="evidence" value="ECO:0007669"/>
    <property type="project" value="UniProtKB-KW"/>
</dbReference>
<comment type="caution">
    <text evidence="6">The sequence shown here is derived from an EMBL/GenBank/DDBJ whole genome shotgun (WGS) entry which is preliminary data.</text>
</comment>
<dbReference type="GO" id="GO:0009055">
    <property type="term" value="F:electron transfer activity"/>
    <property type="evidence" value="ECO:0007669"/>
    <property type="project" value="InterPro"/>
</dbReference>
<dbReference type="Pfam" id="PF00034">
    <property type="entry name" value="Cytochrom_C"/>
    <property type="match status" value="1"/>
</dbReference>
<keyword evidence="7" id="KW-1185">Reference proteome</keyword>
<dbReference type="OrthoDB" id="1494333at2"/>
<dbReference type="PROSITE" id="PS51007">
    <property type="entry name" value="CYTC"/>
    <property type="match status" value="1"/>
</dbReference>